<feature type="transmembrane region" description="Helical" evidence="2">
    <location>
        <begin position="148"/>
        <end position="169"/>
    </location>
</feature>
<proteinExistence type="predicted"/>
<sequence length="466" mass="50842">MNPDEVEIPEVGVVVLRFHDDDLDTGDRAHLLGDGTVGHERRDRHGRAVSGEPLRDLGGDDLRPAVRIEVGLRHEDPAAVEFTHGYTVSARRAPRSIAIATSRYSVVVSLPLPTRPHNNFDAVRIAAALAVIVGHSFELVGIEPIPRVLNVPLHSIGVFVFFAMSGYLISSSWLRRPVLGDYLRNRTLRIMPGLIVVTVASFAVLGPVMSSLSVADYLENPRSWRYLLNIVLRPVFDLPGVFEDNPYAGSVNGSLWTLPIEFVCYLVFPLLLALGRARVFALVAFIVGAVLVERLVADPLVFWGSSFQRAANLAVFFALGSLVAVAGRRLRLRLDVAVVLLAFQAVFSAMASPATTQWTLWPVLTYSVLAFCTHSTPVIRRAARFGDLSYGLYIYAFPVQQVVVAVLPPLGFVGNLVVVTLTTTVLAWLSWHLVEKHALRLKATSNRSRATAVAAAPADGVAPTPR</sequence>
<evidence type="ECO:0000259" key="3">
    <source>
        <dbReference type="Pfam" id="PF01757"/>
    </source>
</evidence>
<feature type="transmembrane region" description="Helical" evidence="2">
    <location>
        <begin position="334"/>
        <end position="352"/>
    </location>
</feature>
<dbReference type="EMBL" id="RZGZ01000001">
    <property type="protein sequence ID" value="RUR03038.1"/>
    <property type="molecule type" value="Genomic_DNA"/>
</dbReference>
<organism evidence="4 5">
    <name type="scientific">Labedella endophytica</name>
    <dbReference type="NCBI Taxonomy" id="1523160"/>
    <lineage>
        <taxon>Bacteria</taxon>
        <taxon>Bacillati</taxon>
        <taxon>Actinomycetota</taxon>
        <taxon>Actinomycetes</taxon>
        <taxon>Micrococcales</taxon>
        <taxon>Microbacteriaceae</taxon>
        <taxon>Labedella</taxon>
    </lineage>
</organism>
<dbReference type="AlphaFoldDB" id="A0A3S0XD12"/>
<gene>
    <name evidence="4" type="ORF">ELQ94_00265</name>
</gene>
<feature type="region of interest" description="Disordered" evidence="1">
    <location>
        <begin position="34"/>
        <end position="55"/>
    </location>
</feature>
<feature type="domain" description="Acyltransferase 3" evidence="3">
    <location>
        <begin position="119"/>
        <end position="431"/>
    </location>
</feature>
<keyword evidence="5" id="KW-1185">Reference proteome</keyword>
<keyword evidence="2" id="KW-1133">Transmembrane helix</keyword>
<dbReference type="Proteomes" id="UP000274909">
    <property type="component" value="Unassembled WGS sequence"/>
</dbReference>
<accession>A0A3S0XD12</accession>
<evidence type="ECO:0000313" key="5">
    <source>
        <dbReference type="Proteomes" id="UP000274909"/>
    </source>
</evidence>
<name>A0A3S0XD12_9MICO</name>
<evidence type="ECO:0000256" key="2">
    <source>
        <dbReference type="SAM" id="Phobius"/>
    </source>
</evidence>
<feature type="transmembrane region" description="Helical" evidence="2">
    <location>
        <begin position="416"/>
        <end position="434"/>
    </location>
</feature>
<evidence type="ECO:0000313" key="4">
    <source>
        <dbReference type="EMBL" id="RUR03038.1"/>
    </source>
</evidence>
<feature type="transmembrane region" description="Helical" evidence="2">
    <location>
        <begin position="279"/>
        <end position="297"/>
    </location>
</feature>
<dbReference type="OrthoDB" id="9796461at2"/>
<feature type="transmembrane region" description="Helical" evidence="2">
    <location>
        <begin position="309"/>
        <end position="327"/>
    </location>
</feature>
<evidence type="ECO:0000256" key="1">
    <source>
        <dbReference type="SAM" id="MobiDB-lite"/>
    </source>
</evidence>
<dbReference type="GO" id="GO:0016747">
    <property type="term" value="F:acyltransferase activity, transferring groups other than amino-acyl groups"/>
    <property type="evidence" value="ECO:0007669"/>
    <property type="project" value="InterPro"/>
</dbReference>
<keyword evidence="4" id="KW-0808">Transferase</keyword>
<feature type="transmembrane region" description="Helical" evidence="2">
    <location>
        <begin position="253"/>
        <end position="272"/>
    </location>
</feature>
<dbReference type="InterPro" id="IPR002656">
    <property type="entry name" value="Acyl_transf_3_dom"/>
</dbReference>
<comment type="caution">
    <text evidence="4">The sequence shown here is derived from an EMBL/GenBank/DDBJ whole genome shotgun (WGS) entry which is preliminary data.</text>
</comment>
<feature type="transmembrane region" description="Helical" evidence="2">
    <location>
        <begin position="190"/>
        <end position="215"/>
    </location>
</feature>
<keyword evidence="2" id="KW-0472">Membrane</keyword>
<feature type="compositionally biased region" description="Basic and acidic residues" evidence="1">
    <location>
        <begin position="34"/>
        <end position="43"/>
    </location>
</feature>
<dbReference type="InterPro" id="IPR050879">
    <property type="entry name" value="Acyltransferase_3"/>
</dbReference>
<dbReference type="Pfam" id="PF01757">
    <property type="entry name" value="Acyl_transf_3"/>
    <property type="match status" value="1"/>
</dbReference>
<dbReference type="PANTHER" id="PTHR23028">
    <property type="entry name" value="ACETYLTRANSFERASE"/>
    <property type="match status" value="1"/>
</dbReference>
<keyword evidence="4" id="KW-0012">Acyltransferase</keyword>
<reference evidence="4 5" key="1">
    <citation type="submission" date="2018-12" db="EMBL/GenBank/DDBJ databases">
        <authorList>
            <person name="Li F."/>
        </authorList>
    </citation>
    <scope>NUCLEOTIDE SEQUENCE [LARGE SCALE GENOMIC DNA]</scope>
    <source>
        <strain evidence="4 5">EGI 6500705</strain>
    </source>
</reference>
<keyword evidence="2" id="KW-0812">Transmembrane</keyword>
<protein>
    <submittedName>
        <fullName evidence="4">Acyltransferase</fullName>
    </submittedName>
</protein>